<dbReference type="InterPro" id="IPR036409">
    <property type="entry name" value="Aldolase_II/adducin_N_sf"/>
</dbReference>
<keyword evidence="7" id="KW-1185">Reference proteome</keyword>
<dbReference type="GO" id="GO:0016832">
    <property type="term" value="F:aldehyde-lyase activity"/>
    <property type="evidence" value="ECO:0007669"/>
    <property type="project" value="TreeGrafter"/>
</dbReference>
<dbReference type="Proteomes" id="UP001168146">
    <property type="component" value="Unassembled WGS sequence"/>
</dbReference>
<organism evidence="4 6">
    <name type="scientific">Friedmanniomyces endolithicus</name>
    <dbReference type="NCBI Taxonomy" id="329885"/>
    <lineage>
        <taxon>Eukaryota</taxon>
        <taxon>Fungi</taxon>
        <taxon>Dikarya</taxon>
        <taxon>Ascomycota</taxon>
        <taxon>Pezizomycotina</taxon>
        <taxon>Dothideomycetes</taxon>
        <taxon>Dothideomycetidae</taxon>
        <taxon>Mycosphaerellales</taxon>
        <taxon>Teratosphaeriaceae</taxon>
        <taxon>Friedmanniomyces</taxon>
    </lineage>
</organism>
<keyword evidence="2" id="KW-0456">Lyase</keyword>
<reference evidence="4" key="1">
    <citation type="submission" date="2021-12" db="EMBL/GenBank/DDBJ databases">
        <title>Black yeast isolated from Biological Soil Crust.</title>
        <authorList>
            <person name="Kurbessoian T."/>
        </authorList>
    </citation>
    <scope>NUCLEOTIDE SEQUENCE</scope>
    <source>
        <strain evidence="4">CCFEE 5208</strain>
    </source>
</reference>
<dbReference type="InterPro" id="IPR050197">
    <property type="entry name" value="Aldolase_class_II_sugar_metab"/>
</dbReference>
<evidence type="ECO:0000256" key="1">
    <source>
        <dbReference type="ARBA" id="ARBA00022723"/>
    </source>
</evidence>
<proteinExistence type="predicted"/>
<gene>
    <name evidence="4" type="ORF">LTR82_009772</name>
    <name evidence="5" type="ORF">LTR91_020031</name>
</gene>
<dbReference type="Gene3D" id="3.40.225.10">
    <property type="entry name" value="Class II aldolase/adducin N-terminal domain"/>
    <property type="match status" value="1"/>
</dbReference>
<dbReference type="InterPro" id="IPR001303">
    <property type="entry name" value="Aldolase_II/adducin_N"/>
</dbReference>
<dbReference type="SMART" id="SM01007">
    <property type="entry name" value="Aldolase_II"/>
    <property type="match status" value="1"/>
</dbReference>
<accession>A0AAN6FJ41</accession>
<evidence type="ECO:0000256" key="2">
    <source>
        <dbReference type="ARBA" id="ARBA00023239"/>
    </source>
</evidence>
<evidence type="ECO:0000313" key="7">
    <source>
        <dbReference type="Proteomes" id="UP001175353"/>
    </source>
</evidence>
<sequence length="322" mass="35113">MGDDQQRSALAKASKPANNEFFSTLIAANHILHYHNVVDAYGHISARNPQDDRTFFISKSLAPALVSNREDIEEYYVSDASPVNKDAPKGYAERFIHSEIYKQFKGVQAVIHGHAEVVLPFSISSIPLRPVFHMGGVMGAQCPIYDIQQHYKGSDNLHSLLVTNEHLGAGLAAGFNPSTMMSKTTNLIRNYIVSSTLSAASTPDFPPNPTVLMRGHGFTCIGATVQEAVNRAIYTCTNARVQTTAMLMQGSHNVGLVGERFGGGEKETGPAKHEDIKYLSERECKDSWTAISSTAERPWKLWCAEVAASGLYENQMGPVPGA</sequence>
<dbReference type="AlphaFoldDB" id="A0AAN6FJ41"/>
<dbReference type="Proteomes" id="UP001175353">
    <property type="component" value="Unassembled WGS sequence"/>
</dbReference>
<dbReference type="GO" id="GO:0005829">
    <property type="term" value="C:cytosol"/>
    <property type="evidence" value="ECO:0007669"/>
    <property type="project" value="TreeGrafter"/>
</dbReference>
<evidence type="ECO:0000313" key="5">
    <source>
        <dbReference type="EMBL" id="KAK0961171.1"/>
    </source>
</evidence>
<name>A0AAN6FJ41_9PEZI</name>
<evidence type="ECO:0000313" key="4">
    <source>
        <dbReference type="EMBL" id="KAK0319355.1"/>
    </source>
</evidence>
<dbReference type="GO" id="GO:0046872">
    <property type="term" value="F:metal ion binding"/>
    <property type="evidence" value="ECO:0007669"/>
    <property type="project" value="UniProtKB-KW"/>
</dbReference>
<reference evidence="5" key="2">
    <citation type="submission" date="2023-06" db="EMBL/GenBank/DDBJ databases">
        <title>Black Yeasts Isolated from many extreme environments.</title>
        <authorList>
            <person name="Coleine C."/>
            <person name="Stajich J.E."/>
            <person name="Selbmann L."/>
        </authorList>
    </citation>
    <scope>NUCLEOTIDE SEQUENCE</scope>
    <source>
        <strain evidence="5">CCFEE 5200</strain>
    </source>
</reference>
<feature type="domain" description="Class II aldolase/adducin N-terminal" evidence="3">
    <location>
        <begin position="23"/>
        <end position="243"/>
    </location>
</feature>
<dbReference type="Pfam" id="PF00596">
    <property type="entry name" value="Aldolase_II"/>
    <property type="match status" value="1"/>
</dbReference>
<dbReference type="GO" id="GO:0019323">
    <property type="term" value="P:pentose catabolic process"/>
    <property type="evidence" value="ECO:0007669"/>
    <property type="project" value="TreeGrafter"/>
</dbReference>
<comment type="caution">
    <text evidence="4">The sequence shown here is derived from an EMBL/GenBank/DDBJ whole genome shotgun (WGS) entry which is preliminary data.</text>
</comment>
<dbReference type="EMBL" id="JAUJLE010000317">
    <property type="protein sequence ID" value="KAK0961171.1"/>
    <property type="molecule type" value="Genomic_DNA"/>
</dbReference>
<evidence type="ECO:0000313" key="6">
    <source>
        <dbReference type="Proteomes" id="UP001168146"/>
    </source>
</evidence>
<dbReference type="SUPFAM" id="SSF53639">
    <property type="entry name" value="AraD/HMP-PK domain-like"/>
    <property type="match status" value="1"/>
</dbReference>
<evidence type="ECO:0000259" key="3">
    <source>
        <dbReference type="SMART" id="SM01007"/>
    </source>
</evidence>
<protein>
    <recommendedName>
        <fullName evidence="3">Class II aldolase/adducin N-terminal domain-containing protein</fullName>
    </recommendedName>
</protein>
<dbReference type="PANTHER" id="PTHR22789:SF0">
    <property type="entry name" value="3-OXO-TETRONATE 4-PHOSPHATE DECARBOXYLASE-RELATED"/>
    <property type="match status" value="1"/>
</dbReference>
<dbReference type="EMBL" id="JASUXU010000031">
    <property type="protein sequence ID" value="KAK0319355.1"/>
    <property type="molecule type" value="Genomic_DNA"/>
</dbReference>
<dbReference type="PANTHER" id="PTHR22789">
    <property type="entry name" value="FUCULOSE PHOSPHATE ALDOLASE"/>
    <property type="match status" value="1"/>
</dbReference>
<keyword evidence="1" id="KW-0479">Metal-binding</keyword>